<dbReference type="Pfam" id="PF13185">
    <property type="entry name" value="GAF_2"/>
    <property type="match status" value="1"/>
</dbReference>
<feature type="transmembrane region" description="Helical" evidence="7">
    <location>
        <begin position="40"/>
        <end position="60"/>
    </location>
</feature>
<dbReference type="InterPro" id="IPR003661">
    <property type="entry name" value="HisK_dim/P_dom"/>
</dbReference>
<dbReference type="GO" id="GO:0000155">
    <property type="term" value="F:phosphorelay sensor kinase activity"/>
    <property type="evidence" value="ECO:0007669"/>
    <property type="project" value="InterPro"/>
</dbReference>
<dbReference type="PROSITE" id="PS50109">
    <property type="entry name" value="HIS_KIN"/>
    <property type="match status" value="1"/>
</dbReference>
<evidence type="ECO:0000256" key="7">
    <source>
        <dbReference type="SAM" id="Phobius"/>
    </source>
</evidence>
<evidence type="ECO:0000256" key="2">
    <source>
        <dbReference type="ARBA" id="ARBA00012438"/>
    </source>
</evidence>
<keyword evidence="7" id="KW-1133">Transmembrane helix</keyword>
<dbReference type="SMART" id="SM00065">
    <property type="entry name" value="GAF"/>
    <property type="match status" value="1"/>
</dbReference>
<evidence type="ECO:0000313" key="11">
    <source>
        <dbReference type="Proteomes" id="UP000199289"/>
    </source>
</evidence>
<evidence type="ECO:0000256" key="3">
    <source>
        <dbReference type="ARBA" id="ARBA00022553"/>
    </source>
</evidence>
<name>A0A1H0Y6V0_9EURY</name>
<dbReference type="InterPro" id="IPR029016">
    <property type="entry name" value="GAF-like_dom_sf"/>
</dbReference>
<evidence type="ECO:0000313" key="12">
    <source>
        <dbReference type="Proteomes" id="UP000255421"/>
    </source>
</evidence>
<evidence type="ECO:0000256" key="1">
    <source>
        <dbReference type="ARBA" id="ARBA00000085"/>
    </source>
</evidence>
<dbReference type="PRINTS" id="PR00344">
    <property type="entry name" value="BCTRLSENSOR"/>
</dbReference>
<feature type="transmembrane region" description="Helical" evidence="7">
    <location>
        <begin position="104"/>
        <end position="125"/>
    </location>
</feature>
<dbReference type="Gene3D" id="3.30.565.10">
    <property type="entry name" value="Histidine kinase-like ATPase, C-terminal domain"/>
    <property type="match status" value="1"/>
</dbReference>
<dbReference type="Proteomes" id="UP000255421">
    <property type="component" value="Unassembled WGS sequence"/>
</dbReference>
<dbReference type="InterPro" id="IPR036890">
    <property type="entry name" value="HATPase_C_sf"/>
</dbReference>
<evidence type="ECO:0000313" key="10">
    <source>
        <dbReference type="EMBL" id="SDQ10810.1"/>
    </source>
</evidence>
<evidence type="ECO:0000259" key="8">
    <source>
        <dbReference type="PROSITE" id="PS50109"/>
    </source>
</evidence>
<dbReference type="Pfam" id="PF02518">
    <property type="entry name" value="HATPase_c"/>
    <property type="match status" value="1"/>
</dbReference>
<dbReference type="SUPFAM" id="SSF55781">
    <property type="entry name" value="GAF domain-like"/>
    <property type="match status" value="1"/>
</dbReference>
<evidence type="ECO:0000313" key="9">
    <source>
        <dbReference type="EMBL" id="RDI72308.1"/>
    </source>
</evidence>
<dbReference type="Gene3D" id="3.30.450.40">
    <property type="match status" value="1"/>
</dbReference>
<sequence>MRGVSARKGGGAVAGVGVLLSLFHLEKVLAIPSTPPELAIELFPLVLSVSMTVVGAAMARGRFAGRQFVERMLAWMGVGAVALSILGGWTVAGAVLRGFPLPWAFVPILNAATAGALIGLLVGVYDARSQEHQQSLEEANRINDTLRIATQELVGNSERGALEQAVCDRLTESDPYDAAWVGRYEEGDSHVRPAAWAGFEDAYFDSLEITVNDDPSGQGAGGRAIKTGEIQCIPDVFADPTMEPWWEQFEARGVESLAVVPISDDDSVYGFVSIYADRQNVFDEREREVLSELGETIGHAVASIETHERLAERERELERQNERLEEFAGVVSHDLRNPLNVAEGFLELAREEGDEQHFARVEDALGRMDELIEDLLTLARQGAAVDAFDDVPLADVVEAAWETAGSSAATLRIADELGTVACDQSRLRELLENLFGNSVEHGSTSSRPGADDSVEHAGPEVTVTVRRTDAGFAVEDDGPGIPADERETVFEAGHSTNAEGTGFGLNIVRSVAEAHGWSVSLGESPDGGVRFEFSGVETVESEPVAR</sequence>
<dbReference type="CDD" id="cd00082">
    <property type="entry name" value="HisKA"/>
    <property type="match status" value="1"/>
</dbReference>
<dbReference type="RefSeq" id="WP_092532226.1">
    <property type="nucleotide sequence ID" value="NZ_FNKQ01000001.1"/>
</dbReference>
<evidence type="ECO:0000256" key="6">
    <source>
        <dbReference type="ARBA" id="ARBA00023012"/>
    </source>
</evidence>
<dbReference type="InterPro" id="IPR004358">
    <property type="entry name" value="Sig_transdc_His_kin-like_C"/>
</dbReference>
<keyword evidence="3" id="KW-0597">Phosphoprotein</keyword>
<dbReference type="OrthoDB" id="8127at2157"/>
<dbReference type="EMBL" id="FNKQ01000001">
    <property type="protein sequence ID" value="SDQ10810.1"/>
    <property type="molecule type" value="Genomic_DNA"/>
</dbReference>
<dbReference type="AlphaFoldDB" id="A0A1H0Y6V0"/>
<dbReference type="SMART" id="SM00387">
    <property type="entry name" value="HATPase_c"/>
    <property type="match status" value="1"/>
</dbReference>
<dbReference type="SUPFAM" id="SSF55874">
    <property type="entry name" value="ATPase domain of HSP90 chaperone/DNA topoisomerase II/histidine kinase"/>
    <property type="match status" value="1"/>
</dbReference>
<dbReference type="CDD" id="cd00075">
    <property type="entry name" value="HATPase"/>
    <property type="match status" value="1"/>
</dbReference>
<reference evidence="11" key="1">
    <citation type="submission" date="2016-10" db="EMBL/GenBank/DDBJ databases">
        <authorList>
            <person name="Varghese N."/>
            <person name="Submissions S."/>
        </authorList>
    </citation>
    <scope>NUCLEOTIDE SEQUENCE [LARGE SCALE GENOMIC DNA]</scope>
    <source>
        <strain evidence="11">CGMCC 1.12397</strain>
    </source>
</reference>
<dbReference type="PANTHER" id="PTHR43711">
    <property type="entry name" value="TWO-COMPONENT HISTIDINE KINASE"/>
    <property type="match status" value="1"/>
</dbReference>
<dbReference type="InterPro" id="IPR036097">
    <property type="entry name" value="HisK_dim/P_sf"/>
</dbReference>
<evidence type="ECO:0000256" key="4">
    <source>
        <dbReference type="ARBA" id="ARBA00022679"/>
    </source>
</evidence>
<dbReference type="Proteomes" id="UP000199289">
    <property type="component" value="Unassembled WGS sequence"/>
</dbReference>
<dbReference type="InterPro" id="IPR003018">
    <property type="entry name" value="GAF"/>
</dbReference>
<dbReference type="InterPro" id="IPR050736">
    <property type="entry name" value="Sensor_HK_Regulatory"/>
</dbReference>
<keyword evidence="7" id="KW-0812">Transmembrane</keyword>
<reference evidence="10" key="2">
    <citation type="submission" date="2016-10" db="EMBL/GenBank/DDBJ databases">
        <authorList>
            <person name="de Groot N.N."/>
        </authorList>
    </citation>
    <scope>NUCLEOTIDE SEQUENCE [LARGE SCALE GENOMIC DNA]</scope>
    <source>
        <strain evidence="10">CGMCC 1.12397</strain>
    </source>
</reference>
<evidence type="ECO:0000256" key="5">
    <source>
        <dbReference type="ARBA" id="ARBA00022777"/>
    </source>
</evidence>
<feature type="transmembrane region" description="Helical" evidence="7">
    <location>
        <begin position="72"/>
        <end position="92"/>
    </location>
</feature>
<dbReference type="Pfam" id="PF00512">
    <property type="entry name" value="HisKA"/>
    <property type="match status" value="1"/>
</dbReference>
<keyword evidence="4" id="KW-0808">Transferase</keyword>
<comment type="catalytic activity">
    <reaction evidence="1">
        <text>ATP + protein L-histidine = ADP + protein N-phospho-L-histidine.</text>
        <dbReference type="EC" id="2.7.13.3"/>
    </reaction>
</comment>
<accession>A0A1H0Y6V0</accession>
<feature type="domain" description="Histidine kinase" evidence="8">
    <location>
        <begin position="330"/>
        <end position="534"/>
    </location>
</feature>
<keyword evidence="5 10" id="KW-0418">Kinase</keyword>
<dbReference type="PANTHER" id="PTHR43711:SF1">
    <property type="entry name" value="HISTIDINE KINASE 1"/>
    <property type="match status" value="1"/>
</dbReference>
<proteinExistence type="predicted"/>
<reference evidence="9 12" key="3">
    <citation type="submission" date="2018-07" db="EMBL/GenBank/DDBJ databases">
        <title>Genome sequence of extremly halophilic archaeon Halopelagius longus strain BC12-B1.</title>
        <authorList>
            <person name="Zhang X."/>
        </authorList>
    </citation>
    <scope>NUCLEOTIDE SEQUENCE [LARGE SCALE GENOMIC DNA]</scope>
    <source>
        <strain evidence="9 12">BC12-B1</strain>
    </source>
</reference>
<gene>
    <name evidence="9" type="ORF">DWB78_11625</name>
    <name evidence="10" type="ORF">SAMN05216278_0437</name>
</gene>
<dbReference type="SUPFAM" id="SSF47384">
    <property type="entry name" value="Homodimeric domain of signal transducing histidine kinase"/>
    <property type="match status" value="1"/>
</dbReference>
<keyword evidence="7" id="KW-0472">Membrane</keyword>
<dbReference type="SMART" id="SM00388">
    <property type="entry name" value="HisKA"/>
    <property type="match status" value="1"/>
</dbReference>
<organism evidence="10 11">
    <name type="scientific">Halopelagius longus</name>
    <dbReference type="NCBI Taxonomy" id="1236180"/>
    <lineage>
        <taxon>Archaea</taxon>
        <taxon>Methanobacteriati</taxon>
        <taxon>Methanobacteriota</taxon>
        <taxon>Stenosarchaea group</taxon>
        <taxon>Halobacteria</taxon>
        <taxon>Halobacteriales</taxon>
        <taxon>Haloferacaceae</taxon>
    </lineage>
</organism>
<keyword evidence="12" id="KW-1185">Reference proteome</keyword>
<dbReference type="EC" id="2.7.13.3" evidence="2"/>
<dbReference type="InterPro" id="IPR003594">
    <property type="entry name" value="HATPase_dom"/>
</dbReference>
<dbReference type="Gene3D" id="1.10.287.130">
    <property type="match status" value="1"/>
</dbReference>
<protein>
    <recommendedName>
        <fullName evidence="2">histidine kinase</fullName>
        <ecNumber evidence="2">2.7.13.3</ecNumber>
    </recommendedName>
</protein>
<dbReference type="InterPro" id="IPR005467">
    <property type="entry name" value="His_kinase_dom"/>
</dbReference>
<keyword evidence="6" id="KW-0902">Two-component regulatory system</keyword>
<dbReference type="EMBL" id="QQST01000001">
    <property type="protein sequence ID" value="RDI72308.1"/>
    <property type="molecule type" value="Genomic_DNA"/>
</dbReference>